<dbReference type="RefSeq" id="WP_308866376.1">
    <property type="nucleotide sequence ID" value="NZ_JAVFWO010000001.1"/>
</dbReference>
<reference evidence="1 2" key="1">
    <citation type="submission" date="2023-08" db="EMBL/GenBank/DDBJ databases">
        <title>Microbacterium psychrotolerans sp. nov., a psychrotolerant bacterium isolated from soil in Heilongjiang Province, China.</title>
        <authorList>
            <person name="An P."/>
            <person name="Zhao D."/>
            <person name="Xiang H."/>
        </authorList>
    </citation>
    <scope>NUCLEOTIDE SEQUENCE [LARGE SCALE GENOMIC DNA]</scope>
    <source>
        <strain evidence="1 2">QXD-8</strain>
    </source>
</reference>
<organism evidence="1 2">
    <name type="scientific">Microbacterium psychrotolerans</name>
    <dbReference type="NCBI Taxonomy" id="3068321"/>
    <lineage>
        <taxon>Bacteria</taxon>
        <taxon>Bacillati</taxon>
        <taxon>Actinomycetota</taxon>
        <taxon>Actinomycetes</taxon>
        <taxon>Micrococcales</taxon>
        <taxon>Microbacteriaceae</taxon>
        <taxon>Microbacterium</taxon>
    </lineage>
</organism>
<sequence>MSATAHAGDLDGMRAIFSNGLSGLFPDPAEAEVIAQALDAGDPDVLRQMLA</sequence>
<dbReference type="EMBL" id="JAVFWO010000001">
    <property type="protein sequence ID" value="MDQ7876975.1"/>
    <property type="molecule type" value="Genomic_DNA"/>
</dbReference>
<gene>
    <name evidence="1" type="ORF">Q9R08_03205</name>
</gene>
<proteinExistence type="predicted"/>
<dbReference type="Proteomes" id="UP001235133">
    <property type="component" value="Unassembled WGS sequence"/>
</dbReference>
<accession>A0ABU0YYX8</accession>
<protein>
    <submittedName>
        <fullName evidence="1">Uncharacterized protein</fullName>
    </submittedName>
</protein>
<evidence type="ECO:0000313" key="2">
    <source>
        <dbReference type="Proteomes" id="UP001235133"/>
    </source>
</evidence>
<evidence type="ECO:0000313" key="1">
    <source>
        <dbReference type="EMBL" id="MDQ7876975.1"/>
    </source>
</evidence>
<keyword evidence="2" id="KW-1185">Reference proteome</keyword>
<name>A0ABU0YYX8_9MICO</name>
<comment type="caution">
    <text evidence="1">The sequence shown here is derived from an EMBL/GenBank/DDBJ whole genome shotgun (WGS) entry which is preliminary data.</text>
</comment>